<keyword evidence="2" id="KW-0808">Transferase</keyword>
<protein>
    <submittedName>
        <fullName evidence="3">Uncharacterized protein</fullName>
    </submittedName>
</protein>
<dbReference type="InterPro" id="IPR002201">
    <property type="entry name" value="Glyco_trans_9"/>
</dbReference>
<keyword evidence="1" id="KW-0328">Glycosyltransferase</keyword>
<dbReference type="GO" id="GO:0009244">
    <property type="term" value="P:lipopolysaccharide core region biosynthetic process"/>
    <property type="evidence" value="ECO:0007669"/>
    <property type="project" value="TreeGrafter"/>
</dbReference>
<dbReference type="EMBL" id="UINC01019211">
    <property type="protein sequence ID" value="SVA81241.1"/>
    <property type="molecule type" value="Genomic_DNA"/>
</dbReference>
<dbReference type="PANTHER" id="PTHR30160">
    <property type="entry name" value="TETRAACYLDISACCHARIDE 4'-KINASE-RELATED"/>
    <property type="match status" value="1"/>
</dbReference>
<evidence type="ECO:0000313" key="3">
    <source>
        <dbReference type="EMBL" id="SVA81241.1"/>
    </source>
</evidence>
<dbReference type="InterPro" id="IPR051199">
    <property type="entry name" value="LPS_LOS_Heptosyltrfase"/>
</dbReference>
<reference evidence="3" key="1">
    <citation type="submission" date="2018-05" db="EMBL/GenBank/DDBJ databases">
        <authorList>
            <person name="Lanie J.A."/>
            <person name="Ng W.-L."/>
            <person name="Kazmierczak K.M."/>
            <person name="Andrzejewski T.M."/>
            <person name="Davidsen T.M."/>
            <person name="Wayne K.J."/>
            <person name="Tettelin H."/>
            <person name="Glass J.I."/>
            <person name="Rusch D."/>
            <person name="Podicherti R."/>
            <person name="Tsui H.-C.T."/>
            <person name="Winkler M.E."/>
        </authorList>
    </citation>
    <scope>NUCLEOTIDE SEQUENCE</scope>
</reference>
<dbReference type="Pfam" id="PF01075">
    <property type="entry name" value="Glyco_transf_9"/>
    <property type="match status" value="1"/>
</dbReference>
<organism evidence="3">
    <name type="scientific">marine metagenome</name>
    <dbReference type="NCBI Taxonomy" id="408172"/>
    <lineage>
        <taxon>unclassified sequences</taxon>
        <taxon>metagenomes</taxon>
        <taxon>ecological metagenomes</taxon>
    </lineage>
</organism>
<sequence>MKSIFADCEIHILCSRKNVEVFRKLNLVDDILVYRTGKLFWKSLTLNEYDLFYNPKDHPSITSFRIAKNVRAKVKVCTAGTQQEQHYNYAIKSNCLESVIEKNCLLLKEYQPKIKIVPWLSLLENVNEIKNQICINISADSNYRIWPIENWIQLIDMILSDDPSIKINIISMDRDQAKSKIIENKFGKSIKSFPQFNSILESSSIIQQSKMLISSDTAMIHLSDAAQTPVLGLFSADNRNVSRYKPFWVKNKIVQSDSLSIKNISPKRVFSEYNKLVVD</sequence>
<dbReference type="AlphaFoldDB" id="A0A381YX92"/>
<dbReference type="PANTHER" id="PTHR30160:SF15">
    <property type="entry name" value="GLYCOSYLTRANSFERASE HI_0523-RELATED"/>
    <property type="match status" value="1"/>
</dbReference>
<dbReference type="SUPFAM" id="SSF53756">
    <property type="entry name" value="UDP-Glycosyltransferase/glycogen phosphorylase"/>
    <property type="match status" value="1"/>
</dbReference>
<proteinExistence type="predicted"/>
<gene>
    <name evidence="3" type="ORF">METZ01_LOCUS134095</name>
</gene>
<evidence type="ECO:0000256" key="1">
    <source>
        <dbReference type="ARBA" id="ARBA00022676"/>
    </source>
</evidence>
<dbReference type="Gene3D" id="3.40.50.2000">
    <property type="entry name" value="Glycogen Phosphorylase B"/>
    <property type="match status" value="2"/>
</dbReference>
<evidence type="ECO:0000256" key="2">
    <source>
        <dbReference type="ARBA" id="ARBA00022679"/>
    </source>
</evidence>
<dbReference type="GO" id="GO:0005829">
    <property type="term" value="C:cytosol"/>
    <property type="evidence" value="ECO:0007669"/>
    <property type="project" value="TreeGrafter"/>
</dbReference>
<name>A0A381YX92_9ZZZZ</name>
<accession>A0A381YX92</accession>
<dbReference type="GO" id="GO:0008713">
    <property type="term" value="F:ADP-heptose-lipopolysaccharide heptosyltransferase activity"/>
    <property type="evidence" value="ECO:0007669"/>
    <property type="project" value="TreeGrafter"/>
</dbReference>